<evidence type="ECO:0000313" key="2">
    <source>
        <dbReference type="Proteomes" id="UP000823775"/>
    </source>
</evidence>
<dbReference type="PANTHER" id="PTHR33604:SF1">
    <property type="entry name" value="GLYCOSYLTRANSFERASE FAMILY PROTEIN 2"/>
    <property type="match status" value="1"/>
</dbReference>
<organism evidence="1 2">
    <name type="scientific">Datura stramonium</name>
    <name type="common">Jimsonweed</name>
    <name type="synonym">Common thornapple</name>
    <dbReference type="NCBI Taxonomy" id="4076"/>
    <lineage>
        <taxon>Eukaryota</taxon>
        <taxon>Viridiplantae</taxon>
        <taxon>Streptophyta</taxon>
        <taxon>Embryophyta</taxon>
        <taxon>Tracheophyta</taxon>
        <taxon>Spermatophyta</taxon>
        <taxon>Magnoliopsida</taxon>
        <taxon>eudicotyledons</taxon>
        <taxon>Gunneridae</taxon>
        <taxon>Pentapetalae</taxon>
        <taxon>asterids</taxon>
        <taxon>lamiids</taxon>
        <taxon>Solanales</taxon>
        <taxon>Solanaceae</taxon>
        <taxon>Solanoideae</taxon>
        <taxon>Datureae</taxon>
        <taxon>Datura</taxon>
    </lineage>
</organism>
<sequence length="327" mass="37420">MLLASTDIQSQQKLISPDDVCEHEKIDFEQKKSNDALMIKLKTELYQEVRDFQGKILGQTSTRILFWAVLLGFCHLDRKISFSQATGSFDPRKPGFDFCLILLDITVDRIVQVDFLSSSWFLSAELVKTLFIETPFTFMTGEDLHLRYAFYFNYVRIGHRSKSEMINGGKHSPRLCNTMGSDVKQLEKKAYIVVSGGSFCPCEDAAAALKWPKPQDVQKLTQIVQTWFFYLDHRSLRFFGWLIFVPQHCPNWNRMTLSINIITQNRANSLARLLKALSDAYYIGDQVPITFNMDSKVDAATIQRLLTHSNLASTDPKLFEEGSSKEA</sequence>
<proteinExistence type="predicted"/>
<reference evidence="1 2" key="1">
    <citation type="journal article" date="2021" name="BMC Genomics">
        <title>Datura genome reveals duplications of psychoactive alkaloid biosynthetic genes and high mutation rate following tissue culture.</title>
        <authorList>
            <person name="Rajewski A."/>
            <person name="Carter-House D."/>
            <person name="Stajich J."/>
            <person name="Litt A."/>
        </authorList>
    </citation>
    <scope>NUCLEOTIDE SEQUENCE [LARGE SCALE GENOMIC DNA]</scope>
    <source>
        <strain evidence="1">AR-01</strain>
    </source>
</reference>
<dbReference type="Proteomes" id="UP000823775">
    <property type="component" value="Unassembled WGS sequence"/>
</dbReference>
<accession>A0ABS8V181</accession>
<dbReference type="EMBL" id="JACEIK010003206">
    <property type="protein sequence ID" value="MCD9640803.1"/>
    <property type="molecule type" value="Genomic_DNA"/>
</dbReference>
<keyword evidence="2" id="KW-1185">Reference proteome</keyword>
<name>A0ABS8V181_DATST</name>
<dbReference type="PANTHER" id="PTHR33604">
    <property type="entry name" value="OSJNBA0004B13.7 PROTEIN"/>
    <property type="match status" value="1"/>
</dbReference>
<evidence type="ECO:0000313" key="1">
    <source>
        <dbReference type="EMBL" id="MCD9640803.1"/>
    </source>
</evidence>
<gene>
    <name evidence="1" type="ORF">HAX54_026452</name>
</gene>
<protein>
    <submittedName>
        <fullName evidence="1">Uncharacterized protein</fullName>
    </submittedName>
</protein>
<comment type="caution">
    <text evidence="1">The sequence shown here is derived from an EMBL/GenBank/DDBJ whole genome shotgun (WGS) entry which is preliminary data.</text>
</comment>